<dbReference type="InterPro" id="IPR036890">
    <property type="entry name" value="HATPase_C_sf"/>
</dbReference>
<dbReference type="CDD" id="cd00130">
    <property type="entry name" value="PAS"/>
    <property type="match status" value="1"/>
</dbReference>
<protein>
    <recommendedName>
        <fullName evidence="3">histidine kinase</fullName>
        <ecNumber evidence="3">2.7.13.3</ecNumber>
    </recommendedName>
</protein>
<dbReference type="InterPro" id="IPR005467">
    <property type="entry name" value="His_kinase_dom"/>
</dbReference>
<keyword evidence="5" id="KW-0808">Transferase</keyword>
<keyword evidence="12" id="KW-1185">Reference proteome</keyword>
<evidence type="ECO:0000256" key="7">
    <source>
        <dbReference type="ARBA" id="ARBA00023012"/>
    </source>
</evidence>
<evidence type="ECO:0000256" key="2">
    <source>
        <dbReference type="ARBA" id="ARBA00004236"/>
    </source>
</evidence>
<dbReference type="Gene3D" id="1.10.287.130">
    <property type="match status" value="1"/>
</dbReference>
<comment type="caution">
    <text evidence="11">The sequence shown here is derived from an EMBL/GenBank/DDBJ whole genome shotgun (WGS) entry which is preliminary data.</text>
</comment>
<dbReference type="SUPFAM" id="SSF55874">
    <property type="entry name" value="ATPase domain of HSP90 chaperone/DNA topoisomerase II/histidine kinase"/>
    <property type="match status" value="1"/>
</dbReference>
<comment type="catalytic activity">
    <reaction evidence="1">
        <text>ATP + protein L-histidine = ADP + protein N-phospho-L-histidine.</text>
        <dbReference type="EC" id="2.7.13.3"/>
    </reaction>
</comment>
<evidence type="ECO:0000259" key="9">
    <source>
        <dbReference type="PROSITE" id="PS50109"/>
    </source>
</evidence>
<dbReference type="InterPro" id="IPR035965">
    <property type="entry name" value="PAS-like_dom_sf"/>
</dbReference>
<organism evidence="11 12">
    <name type="scientific">Streptomyces piniterrae</name>
    <dbReference type="NCBI Taxonomy" id="2571125"/>
    <lineage>
        <taxon>Bacteria</taxon>
        <taxon>Bacillati</taxon>
        <taxon>Actinomycetota</taxon>
        <taxon>Actinomycetes</taxon>
        <taxon>Kitasatosporales</taxon>
        <taxon>Streptomycetaceae</taxon>
        <taxon>Streptomyces</taxon>
    </lineage>
</organism>
<evidence type="ECO:0000259" key="10">
    <source>
        <dbReference type="PROSITE" id="PS50112"/>
    </source>
</evidence>
<dbReference type="PRINTS" id="PR00344">
    <property type="entry name" value="BCTRLSENSOR"/>
</dbReference>
<gene>
    <name evidence="11" type="ORF">FCH28_36225</name>
</gene>
<name>A0A4V5MJH6_9ACTN</name>
<dbReference type="GO" id="GO:0006355">
    <property type="term" value="P:regulation of DNA-templated transcription"/>
    <property type="evidence" value="ECO:0007669"/>
    <property type="project" value="InterPro"/>
</dbReference>
<dbReference type="Gene3D" id="3.30.565.10">
    <property type="entry name" value="Histidine kinase-like ATPase, C-terminal domain"/>
    <property type="match status" value="1"/>
</dbReference>
<dbReference type="Pfam" id="PF02518">
    <property type="entry name" value="HATPase_c"/>
    <property type="match status" value="1"/>
</dbReference>
<feature type="region of interest" description="Disordered" evidence="8">
    <location>
        <begin position="1"/>
        <end position="42"/>
    </location>
</feature>
<dbReference type="SUPFAM" id="SSF47384">
    <property type="entry name" value="Homodimeric domain of signal transducing histidine kinase"/>
    <property type="match status" value="1"/>
</dbReference>
<keyword evidence="6" id="KW-0418">Kinase</keyword>
<dbReference type="SMART" id="SM00388">
    <property type="entry name" value="HisKA"/>
    <property type="match status" value="1"/>
</dbReference>
<evidence type="ECO:0000313" key="11">
    <source>
        <dbReference type="EMBL" id="TJZ41958.1"/>
    </source>
</evidence>
<dbReference type="InterPro" id="IPR000014">
    <property type="entry name" value="PAS"/>
</dbReference>
<feature type="domain" description="Histidine kinase" evidence="9">
    <location>
        <begin position="169"/>
        <end position="388"/>
    </location>
</feature>
<dbReference type="EMBL" id="SUMB01000018">
    <property type="protein sequence ID" value="TJZ41958.1"/>
    <property type="molecule type" value="Genomic_DNA"/>
</dbReference>
<evidence type="ECO:0000256" key="4">
    <source>
        <dbReference type="ARBA" id="ARBA00022553"/>
    </source>
</evidence>
<dbReference type="OrthoDB" id="9813151at2"/>
<dbReference type="SUPFAM" id="SSF55785">
    <property type="entry name" value="PYP-like sensor domain (PAS domain)"/>
    <property type="match status" value="1"/>
</dbReference>
<evidence type="ECO:0000256" key="3">
    <source>
        <dbReference type="ARBA" id="ARBA00012438"/>
    </source>
</evidence>
<evidence type="ECO:0000256" key="1">
    <source>
        <dbReference type="ARBA" id="ARBA00000085"/>
    </source>
</evidence>
<dbReference type="Pfam" id="PF00989">
    <property type="entry name" value="PAS"/>
    <property type="match status" value="1"/>
</dbReference>
<dbReference type="CDD" id="cd00075">
    <property type="entry name" value="HATPase"/>
    <property type="match status" value="1"/>
</dbReference>
<accession>A0A4V5MJH6</accession>
<dbReference type="InterPro" id="IPR036097">
    <property type="entry name" value="HisK_dim/P_sf"/>
</dbReference>
<comment type="subcellular location">
    <subcellularLocation>
        <location evidence="2">Cell membrane</location>
    </subcellularLocation>
</comment>
<dbReference type="InterPro" id="IPR003661">
    <property type="entry name" value="HisK_dim/P_dom"/>
</dbReference>
<proteinExistence type="predicted"/>
<dbReference type="Pfam" id="PF00512">
    <property type="entry name" value="HisKA"/>
    <property type="match status" value="1"/>
</dbReference>
<dbReference type="InterPro" id="IPR013767">
    <property type="entry name" value="PAS_fold"/>
</dbReference>
<dbReference type="GO" id="GO:0005886">
    <property type="term" value="C:plasma membrane"/>
    <property type="evidence" value="ECO:0007669"/>
    <property type="project" value="UniProtKB-SubCell"/>
</dbReference>
<evidence type="ECO:0000256" key="6">
    <source>
        <dbReference type="ARBA" id="ARBA00022777"/>
    </source>
</evidence>
<dbReference type="RefSeq" id="WP_136744665.1">
    <property type="nucleotide sequence ID" value="NZ_SUMB01000018.1"/>
</dbReference>
<dbReference type="PROSITE" id="PS50109">
    <property type="entry name" value="HIS_KIN"/>
    <property type="match status" value="1"/>
</dbReference>
<dbReference type="EC" id="2.7.13.3" evidence="3"/>
<dbReference type="SMART" id="SM00387">
    <property type="entry name" value="HATPase_c"/>
    <property type="match status" value="1"/>
</dbReference>
<keyword evidence="7" id="KW-0902">Two-component regulatory system</keyword>
<dbReference type="GO" id="GO:0000155">
    <property type="term" value="F:phosphorelay sensor kinase activity"/>
    <property type="evidence" value="ECO:0007669"/>
    <property type="project" value="InterPro"/>
</dbReference>
<dbReference type="Proteomes" id="UP000308697">
    <property type="component" value="Unassembled WGS sequence"/>
</dbReference>
<dbReference type="AlphaFoldDB" id="A0A4V5MJH6"/>
<dbReference type="PROSITE" id="PS50112">
    <property type="entry name" value="PAS"/>
    <property type="match status" value="1"/>
</dbReference>
<dbReference type="InterPro" id="IPR050736">
    <property type="entry name" value="Sensor_HK_Regulatory"/>
</dbReference>
<sequence length="393" mass="42349">MSVRTSGITVAADSCPSGGPGHGTPPATGPGPDAPRAVPGTGIGLDPDDLPDGLVVADEHGRVICFNAAAARITDIAAQDALGRPLEQALPLQDIEGRRWWRLTDPYGGLAIRRGQPERNLLLGGREVLVSARYIRSRPTGPLHRLVVALRGTEARRRTELSHAELIATVAHELRSPLTSVKGFTATLLQKWERFTDDQKRLMLETVDADANRVTRLIAELLDISRIDSGRLEVRRQRVDMTAAVRRHVQAQTTAGQQPDRFLIRMLEPLPDLWADPDKVDQVLGNLLENAVRHGEGTVTIEVAPSSPTPPERGCTGTTVTVSDEGPGIPEESMSRVFTRFWRGSKRGGTGLGLYIVKGIVEAHGGTITVGRAPAGGAEFRFSLPVATPAFMV</sequence>
<dbReference type="PANTHER" id="PTHR43711:SF1">
    <property type="entry name" value="HISTIDINE KINASE 1"/>
    <property type="match status" value="1"/>
</dbReference>
<dbReference type="InterPro" id="IPR003594">
    <property type="entry name" value="HATPase_dom"/>
</dbReference>
<evidence type="ECO:0000313" key="12">
    <source>
        <dbReference type="Proteomes" id="UP000308697"/>
    </source>
</evidence>
<dbReference type="Gene3D" id="3.30.450.20">
    <property type="entry name" value="PAS domain"/>
    <property type="match status" value="1"/>
</dbReference>
<evidence type="ECO:0000256" key="8">
    <source>
        <dbReference type="SAM" id="MobiDB-lite"/>
    </source>
</evidence>
<dbReference type="InterPro" id="IPR004358">
    <property type="entry name" value="Sig_transdc_His_kin-like_C"/>
</dbReference>
<evidence type="ECO:0000256" key="5">
    <source>
        <dbReference type="ARBA" id="ARBA00022679"/>
    </source>
</evidence>
<keyword evidence="4" id="KW-0597">Phosphoprotein</keyword>
<dbReference type="PANTHER" id="PTHR43711">
    <property type="entry name" value="TWO-COMPONENT HISTIDINE KINASE"/>
    <property type="match status" value="1"/>
</dbReference>
<reference evidence="11 12" key="1">
    <citation type="submission" date="2019-04" db="EMBL/GenBank/DDBJ databases">
        <title>Streptomyces piniterrae sp. nov., a heliquinomycin-producing actinomycete isolated from rhizosphere soil of Pinus yunnanensis.</title>
        <authorList>
            <person name="Zhuang X."/>
            <person name="Zhao J."/>
        </authorList>
    </citation>
    <scope>NUCLEOTIDE SEQUENCE [LARGE SCALE GENOMIC DNA]</scope>
    <source>
        <strain evidence="12">jys28</strain>
    </source>
</reference>
<dbReference type="CDD" id="cd00082">
    <property type="entry name" value="HisKA"/>
    <property type="match status" value="1"/>
</dbReference>
<feature type="domain" description="PAS" evidence="10">
    <location>
        <begin position="48"/>
        <end position="84"/>
    </location>
</feature>